<dbReference type="InParanoid" id="M1DVV4"/>
<feature type="coiled-coil region" evidence="1">
    <location>
        <begin position="33"/>
        <end position="60"/>
    </location>
</feature>
<dbReference type="Proteomes" id="UP000011115">
    <property type="component" value="Unassembled WGS sequence"/>
</dbReference>
<evidence type="ECO:0000256" key="1">
    <source>
        <dbReference type="SAM" id="Coils"/>
    </source>
</evidence>
<accession>M1DVV4</accession>
<reference evidence="2" key="2">
    <citation type="submission" date="2015-06" db="UniProtKB">
        <authorList>
            <consortium name="EnsemblPlants"/>
        </authorList>
    </citation>
    <scope>IDENTIFICATION</scope>
    <source>
        <strain evidence="2">DM1-3 516 R44</strain>
    </source>
</reference>
<organism evidence="2 3">
    <name type="scientific">Solanum tuberosum</name>
    <name type="common">Potato</name>
    <dbReference type="NCBI Taxonomy" id="4113"/>
    <lineage>
        <taxon>Eukaryota</taxon>
        <taxon>Viridiplantae</taxon>
        <taxon>Streptophyta</taxon>
        <taxon>Embryophyta</taxon>
        <taxon>Tracheophyta</taxon>
        <taxon>Spermatophyta</taxon>
        <taxon>Magnoliopsida</taxon>
        <taxon>eudicotyledons</taxon>
        <taxon>Gunneridae</taxon>
        <taxon>Pentapetalae</taxon>
        <taxon>asterids</taxon>
        <taxon>lamiids</taxon>
        <taxon>Solanales</taxon>
        <taxon>Solanaceae</taxon>
        <taxon>Solanoideae</taxon>
        <taxon>Solaneae</taxon>
        <taxon>Solanum</taxon>
    </lineage>
</organism>
<name>M1DVV4_SOLTU</name>
<keyword evidence="3" id="KW-1185">Reference proteome</keyword>
<reference evidence="3" key="1">
    <citation type="journal article" date="2011" name="Nature">
        <title>Genome sequence and analysis of the tuber crop potato.</title>
        <authorList>
            <consortium name="The Potato Genome Sequencing Consortium"/>
        </authorList>
    </citation>
    <scope>NUCLEOTIDE SEQUENCE [LARGE SCALE GENOMIC DNA]</scope>
    <source>
        <strain evidence="3">cv. DM1-3 516 R44</strain>
    </source>
</reference>
<proteinExistence type="predicted"/>
<dbReference type="PaxDb" id="4113-PGSC0003DMT400095242"/>
<evidence type="ECO:0000313" key="3">
    <source>
        <dbReference type="Proteomes" id="UP000011115"/>
    </source>
</evidence>
<dbReference type="HOGENOM" id="CLU_1734718_0_0_1"/>
<protein>
    <submittedName>
        <fullName evidence="2">Uncharacterized protein</fullName>
    </submittedName>
</protein>
<dbReference type="Gramene" id="PGSC0003DMT400095242">
    <property type="protein sequence ID" value="PGSC0003DMT400095242"/>
    <property type="gene ID" value="PGSC0003DMG400044813"/>
</dbReference>
<evidence type="ECO:0000313" key="2">
    <source>
        <dbReference type="EnsemblPlants" id="PGSC0003DMT400095242"/>
    </source>
</evidence>
<sequence>MVSELSFLGMALTRNKNPEGSTEDMDNIFLQIQEQLQKLMESMNDRNVRTNKELLEIKQAIGGMKQRDKELDNCRGESSAGGYNSGELTQLNTNRDIQTGLTIELCEEGDVTMEKTLEQDQLQDQEAIDNIANPEECMTISLQAFTGVTGY</sequence>
<dbReference type="EnsemblPlants" id="PGSC0003DMT400095242">
    <property type="protein sequence ID" value="PGSC0003DMT400095242"/>
    <property type="gene ID" value="PGSC0003DMG400044813"/>
</dbReference>
<keyword evidence="1" id="KW-0175">Coiled coil</keyword>
<dbReference type="AlphaFoldDB" id="M1DVV4"/>